<evidence type="ECO:0000313" key="13">
    <source>
        <dbReference type="EMBL" id="CAI5720451.1"/>
    </source>
</evidence>
<evidence type="ECO:0000256" key="1">
    <source>
        <dbReference type="ARBA" id="ARBA00004797"/>
    </source>
</evidence>
<dbReference type="PANTHER" id="PTHR23245">
    <property type="entry name" value="TRNA METHYLTRANSFERASE"/>
    <property type="match status" value="1"/>
</dbReference>
<dbReference type="GO" id="GO:0008175">
    <property type="term" value="F:tRNA methyltransferase activity"/>
    <property type="evidence" value="ECO:0007669"/>
    <property type="project" value="TreeGrafter"/>
</dbReference>
<dbReference type="SUPFAM" id="SSF117281">
    <property type="entry name" value="Kelch motif"/>
    <property type="match status" value="1"/>
</dbReference>
<proteinExistence type="predicted"/>
<dbReference type="GO" id="GO:0030488">
    <property type="term" value="P:tRNA methylation"/>
    <property type="evidence" value="ECO:0007669"/>
    <property type="project" value="TreeGrafter"/>
</dbReference>
<dbReference type="Gene3D" id="3.40.50.150">
    <property type="entry name" value="Vaccinia Virus protein VP39"/>
    <property type="match status" value="1"/>
</dbReference>
<accession>A0AAV0TE41</accession>
<dbReference type="InterPro" id="IPR056743">
    <property type="entry name" value="TRM5-TYW2-like_MTfase"/>
</dbReference>
<keyword evidence="4" id="KW-0489">Methyltransferase</keyword>
<dbReference type="Gene3D" id="3.30.1960.10">
    <property type="entry name" value="tRNA wybutosine-synthesizing-like"/>
    <property type="match status" value="1"/>
</dbReference>
<dbReference type="InterPro" id="IPR036602">
    <property type="entry name" value="tRNA_yW-synthesising-like_sf"/>
</dbReference>
<dbReference type="EC" id="2.1.1.282" evidence="3"/>
<feature type="domain" description="SAM-dependent methyltransferase TRM5/TYW2-type" evidence="12">
    <location>
        <begin position="709"/>
        <end position="984"/>
    </location>
</feature>
<comment type="catalytic activity">
    <reaction evidence="8">
        <text>4-demethyl-7-[(3S)-3-amino-3-carboxypropyl]wyosine(37) in tRNA(Phe) + S-adenosyl-L-methionine = 7-[(3S)-3-amino-3-carboxypropyl]wyosine(37) in tRNA(Phe) + S-adenosyl-L-homocysteine + H(+)</text>
        <dbReference type="Rhea" id="RHEA:36635"/>
        <dbReference type="Rhea" id="RHEA-COMP:10378"/>
        <dbReference type="Rhea" id="RHEA-COMP:10379"/>
        <dbReference type="ChEBI" id="CHEBI:15378"/>
        <dbReference type="ChEBI" id="CHEBI:57856"/>
        <dbReference type="ChEBI" id="CHEBI:59789"/>
        <dbReference type="ChEBI" id="CHEBI:73543"/>
        <dbReference type="ChEBI" id="CHEBI:73550"/>
        <dbReference type="EC" id="2.1.1.282"/>
    </reaction>
</comment>
<comment type="function">
    <text evidence="10">S-adenosyl-L-methionine-dependent methyltransferase that acts as a component of the wybutosine biosynthesis pathway. Wybutosine is a hyper modified guanosine with a tricyclic base found at the 3'-position adjacent to the anticodon of eukaryotic phenylalanine tRNA. Probably methylates N-4 position of wybutosine-86 to produce wybutosine-72.</text>
</comment>
<dbReference type="InterPro" id="IPR015915">
    <property type="entry name" value="Kelch-typ_b-propeller"/>
</dbReference>
<comment type="catalytic activity">
    <reaction evidence="9">
        <text>4-demethylwyosine(37) in tRNA(Phe) + S-adenosyl-L-methionine = 4-demethyl-7-[(3S)-3-amino-3-carboxypropyl]wyosine(37) in tRNA(Phe) + S-methyl-5'-thioadenosine + H(+)</text>
        <dbReference type="Rhea" id="RHEA:36355"/>
        <dbReference type="Rhea" id="RHEA-COMP:10164"/>
        <dbReference type="Rhea" id="RHEA-COMP:10378"/>
        <dbReference type="ChEBI" id="CHEBI:15378"/>
        <dbReference type="ChEBI" id="CHEBI:17509"/>
        <dbReference type="ChEBI" id="CHEBI:59789"/>
        <dbReference type="ChEBI" id="CHEBI:64315"/>
        <dbReference type="ChEBI" id="CHEBI:73550"/>
        <dbReference type="EC" id="2.5.1.114"/>
    </reaction>
</comment>
<dbReference type="FunFam" id="3.30.1960.10:FF:000003">
    <property type="entry name" value="tRNA methyltransferase"/>
    <property type="match status" value="1"/>
</dbReference>
<keyword evidence="5" id="KW-0808">Transferase</keyword>
<evidence type="ECO:0000256" key="10">
    <source>
        <dbReference type="ARBA" id="ARBA00058049"/>
    </source>
</evidence>
<evidence type="ECO:0000256" key="9">
    <source>
        <dbReference type="ARBA" id="ARBA00049400"/>
    </source>
</evidence>
<comment type="caution">
    <text evidence="13">The sequence shown here is derived from an EMBL/GenBank/DDBJ whole genome shotgun (WGS) entry which is preliminary data.</text>
</comment>
<evidence type="ECO:0000256" key="11">
    <source>
        <dbReference type="ARBA" id="ARBA00069229"/>
    </source>
</evidence>
<evidence type="ECO:0000256" key="5">
    <source>
        <dbReference type="ARBA" id="ARBA00022679"/>
    </source>
</evidence>
<protein>
    <recommendedName>
        <fullName evidence="11">tRNA wybutosine-synthesizing protein 3</fullName>
        <ecNumber evidence="3">2.1.1.282</ecNumber>
        <ecNumber evidence="2">2.5.1.114</ecNumber>
    </recommendedName>
</protein>
<dbReference type="GO" id="GO:0005737">
    <property type="term" value="C:cytoplasm"/>
    <property type="evidence" value="ECO:0007669"/>
    <property type="project" value="TreeGrafter"/>
</dbReference>
<gene>
    <name evidence="13" type="ORF">HBR001_LOCUS2386</name>
</gene>
<dbReference type="EC" id="2.5.1.114" evidence="2"/>
<dbReference type="Pfam" id="PF02676">
    <property type="entry name" value="TYW3"/>
    <property type="match status" value="1"/>
</dbReference>
<sequence length="989" mass="108876">MFAQLKRESLRKLQAMEDKSPKGCIDAPIVDMIHTINAHPDYVTSSSCSGRIALFCGEAAAGNGDAPGSDLITKGGKWLIAAHATITFDQFVTALRSPDAQLSNSNMILFKHEPFIMHVVCRNVDAAKRLLQWGIASGFRESGVVLGNRKIVCAIRTTANGFEIPLGRSAEHLLVNDEYLRWIVNIANQKFEANEQKTDRLFEAFRGGFCHPAAVVQTDSRCLVELSSWTEVACKESVQLLGHASVRYRDSIVVFGGQGPTASGLTTRVATVTFLSPSKEGCLSQTYHATAGDQGPSARMYHSCTVVGTRMIVFGGRASPAKPLGDLYSMNLETKQWETIATQGVGPSPRWKHCSCAVGSVVYVYGGRDDQQVFGDMFALDLDRNPPQWRQLDGVFESLRRFDHVGAVVESTRLVFWGGMSSLESGDCSDTGGACLLFDTVKETLELKKLENASDKSQSPALFAASACSINEYQVLVVGGMTSALLANGDKATRQVYMLDVHDFKWKELGEIKHERAAFVGHSTTWMPASNVLYILGGGFQCFGFGQFYSSTYQCHISLTVSKTTRINGPEGNSANVLTGTTSALSNEKPLGVLVNKLEVKKVKTLLEKARVYDKSRRVHVANESIASDLKHTAKFLIPVTATIRDLIASTNDAELQTLEIVPDQDAYTNKFGKTSGFNRNEVIRSTICAFASQHGLSAELVKAVPEKYEFVSDVLMVPRNSFLEPQWAPFAAEMWAQVCASAKPAFSRVARKAFIDKSEKRQSRVQLLYLNNDALTSQRSKEAPGWVEIRENGIIYGWDLTRVMFSSGNVTEKARMANINCRGETIVDLFCGIGYYVLPFLVLGGAAFVHACEWNPDSVAALHFNLRRNHVADRCKVYLGDNRESAPTIGAVADRVNLGLLPTSEKAWPLAMQVLKPSGGWLHVHDNVAVEDREAWEQRVVRFMRQLAQQYGKDLTISCEHVEKVKSYAPKVYHLVADIHCVPRQSSA</sequence>
<dbReference type="CDD" id="cd02440">
    <property type="entry name" value="AdoMet_MTases"/>
    <property type="match status" value="1"/>
</dbReference>
<dbReference type="GO" id="GO:0102522">
    <property type="term" value="F:tRNA 4-demethylwyosine alpha-amino-alpha-carboxypropyltransferase activity"/>
    <property type="evidence" value="ECO:0007669"/>
    <property type="project" value="UniProtKB-EC"/>
</dbReference>
<dbReference type="PROSITE" id="PS51684">
    <property type="entry name" value="SAM_MT_TRM5_TYW2"/>
    <property type="match status" value="1"/>
</dbReference>
<dbReference type="FunFam" id="3.40.50.150:FF:000131">
    <property type="entry name" value="tRNA wybutosine-synthesizing protein 2/3/4"/>
    <property type="match status" value="1"/>
</dbReference>
<name>A0AAV0TE41_HYABA</name>
<dbReference type="Pfam" id="PF24681">
    <property type="entry name" value="Kelch_KLHDC2_KLHL20_DRC7"/>
    <property type="match status" value="1"/>
</dbReference>
<dbReference type="SUPFAM" id="SSF111278">
    <property type="entry name" value="SSo0622-like"/>
    <property type="match status" value="1"/>
</dbReference>
<dbReference type="Pfam" id="PF02475">
    <property type="entry name" value="TRM5-TYW2_MTfase"/>
    <property type="match status" value="1"/>
</dbReference>
<keyword evidence="7" id="KW-0819">tRNA processing</keyword>
<organism evidence="13 14">
    <name type="scientific">Hyaloperonospora brassicae</name>
    <name type="common">Brassica downy mildew</name>
    <name type="synonym">Peronospora brassicae</name>
    <dbReference type="NCBI Taxonomy" id="162125"/>
    <lineage>
        <taxon>Eukaryota</taxon>
        <taxon>Sar</taxon>
        <taxon>Stramenopiles</taxon>
        <taxon>Oomycota</taxon>
        <taxon>Peronosporomycetes</taxon>
        <taxon>Peronosporales</taxon>
        <taxon>Peronosporaceae</taxon>
        <taxon>Hyaloperonospora</taxon>
    </lineage>
</organism>
<evidence type="ECO:0000256" key="8">
    <source>
        <dbReference type="ARBA" id="ARBA00049202"/>
    </source>
</evidence>
<keyword evidence="6" id="KW-0949">S-adenosyl-L-methionine</keyword>
<evidence type="ECO:0000256" key="2">
    <source>
        <dbReference type="ARBA" id="ARBA00012265"/>
    </source>
</evidence>
<reference evidence="13" key="1">
    <citation type="submission" date="2022-12" db="EMBL/GenBank/DDBJ databases">
        <authorList>
            <person name="Webb A."/>
        </authorList>
    </citation>
    <scope>NUCLEOTIDE SEQUENCE</scope>
    <source>
        <strain evidence="13">Hp1</strain>
    </source>
</reference>
<evidence type="ECO:0000256" key="7">
    <source>
        <dbReference type="ARBA" id="ARBA00022694"/>
    </source>
</evidence>
<evidence type="ECO:0000256" key="3">
    <source>
        <dbReference type="ARBA" id="ARBA00012750"/>
    </source>
</evidence>
<evidence type="ECO:0000256" key="4">
    <source>
        <dbReference type="ARBA" id="ARBA00022603"/>
    </source>
</evidence>
<dbReference type="InterPro" id="IPR003827">
    <property type="entry name" value="tRNA_yW-synthesising"/>
</dbReference>
<evidence type="ECO:0000256" key="6">
    <source>
        <dbReference type="ARBA" id="ARBA00022691"/>
    </source>
</evidence>
<dbReference type="GO" id="GO:0031591">
    <property type="term" value="P:wybutosine biosynthetic process"/>
    <property type="evidence" value="ECO:0007669"/>
    <property type="project" value="TreeGrafter"/>
</dbReference>
<dbReference type="InterPro" id="IPR030382">
    <property type="entry name" value="MeTrfase_TRM5/TYW2"/>
</dbReference>
<dbReference type="EMBL" id="CANTFL010000289">
    <property type="protein sequence ID" value="CAI5720451.1"/>
    <property type="molecule type" value="Genomic_DNA"/>
</dbReference>
<dbReference type="InterPro" id="IPR029063">
    <property type="entry name" value="SAM-dependent_MTases_sf"/>
</dbReference>
<dbReference type="PANTHER" id="PTHR23245:SF25">
    <property type="entry name" value="TRNA WYBUTOSINE-SYNTHESIZING PROTEIN 2 HOMOLOG"/>
    <property type="match status" value="1"/>
</dbReference>
<evidence type="ECO:0000313" key="14">
    <source>
        <dbReference type="Proteomes" id="UP001162031"/>
    </source>
</evidence>
<dbReference type="Proteomes" id="UP001162031">
    <property type="component" value="Unassembled WGS sequence"/>
</dbReference>
<keyword evidence="14" id="KW-1185">Reference proteome</keyword>
<dbReference type="SUPFAM" id="SSF53335">
    <property type="entry name" value="S-adenosyl-L-methionine-dependent methyltransferases"/>
    <property type="match status" value="1"/>
</dbReference>
<dbReference type="AlphaFoldDB" id="A0AAV0TE41"/>
<evidence type="ECO:0000259" key="12">
    <source>
        <dbReference type="PROSITE" id="PS51684"/>
    </source>
</evidence>
<comment type="pathway">
    <text evidence="1">tRNA modification; wybutosine-tRNA(Phe) biosynthesis.</text>
</comment>
<dbReference type="Gene3D" id="2.120.10.80">
    <property type="entry name" value="Kelch-type beta propeller"/>
    <property type="match status" value="1"/>
</dbReference>